<keyword evidence="3" id="KW-0804">Transcription</keyword>
<dbReference type="Pfam" id="PF12833">
    <property type="entry name" value="HTH_18"/>
    <property type="match status" value="1"/>
</dbReference>
<reference evidence="5 6" key="1">
    <citation type="submission" date="2014-04" db="EMBL/GenBank/DDBJ databases">
        <authorList>
            <person name="Sears C."/>
            <person name="Carroll K."/>
            <person name="Sack B.R."/>
            <person name="Qadri F."/>
            <person name="Myers L.L."/>
            <person name="Chung G.-T."/>
            <person name="Escheverria P."/>
            <person name="Fraser C.M."/>
            <person name="Sadzewicz L."/>
            <person name="Shefchek K.A."/>
            <person name="Tallon L."/>
            <person name="Das S.P."/>
            <person name="Daugherty S."/>
            <person name="Mongodin E.F."/>
        </authorList>
    </citation>
    <scope>NUCLEOTIDE SEQUENCE [LARGE SCALE GENOMIC DNA]</scope>
    <source>
        <strain evidence="5 6">3776 D15 i</strain>
    </source>
</reference>
<accession>A0AB34L8R7</accession>
<dbReference type="InterPro" id="IPR018060">
    <property type="entry name" value="HTH_AraC"/>
</dbReference>
<dbReference type="InterPro" id="IPR009057">
    <property type="entry name" value="Homeodomain-like_sf"/>
</dbReference>
<evidence type="ECO:0000256" key="2">
    <source>
        <dbReference type="ARBA" id="ARBA00023125"/>
    </source>
</evidence>
<dbReference type="EMBL" id="JNHK01000088">
    <property type="protein sequence ID" value="KDS37761.1"/>
    <property type="molecule type" value="Genomic_DNA"/>
</dbReference>
<evidence type="ECO:0000256" key="3">
    <source>
        <dbReference type="ARBA" id="ARBA00023163"/>
    </source>
</evidence>
<dbReference type="PANTHER" id="PTHR43280">
    <property type="entry name" value="ARAC-FAMILY TRANSCRIPTIONAL REGULATOR"/>
    <property type="match status" value="1"/>
</dbReference>
<dbReference type="GO" id="GO:0003700">
    <property type="term" value="F:DNA-binding transcription factor activity"/>
    <property type="evidence" value="ECO:0007669"/>
    <property type="project" value="InterPro"/>
</dbReference>
<name>A0AB34L8R7_PARDI</name>
<dbReference type="PANTHER" id="PTHR43280:SF32">
    <property type="entry name" value="TRANSCRIPTIONAL REGULATORY PROTEIN"/>
    <property type="match status" value="1"/>
</dbReference>
<keyword evidence="1" id="KW-0805">Transcription regulation</keyword>
<dbReference type="Gene3D" id="1.10.10.60">
    <property type="entry name" value="Homeodomain-like"/>
    <property type="match status" value="2"/>
</dbReference>
<evidence type="ECO:0000313" key="5">
    <source>
        <dbReference type="EMBL" id="KDS37761.1"/>
    </source>
</evidence>
<dbReference type="PRINTS" id="PR00032">
    <property type="entry name" value="HTHARAC"/>
</dbReference>
<dbReference type="InterPro" id="IPR020449">
    <property type="entry name" value="Tscrpt_reg_AraC-type_HTH"/>
</dbReference>
<dbReference type="AlphaFoldDB" id="A0AB34L8R7"/>
<protein>
    <submittedName>
        <fullName evidence="5">Bacterial regulatory helix-turn-helix s, AraC family protein</fullName>
    </submittedName>
</protein>
<evidence type="ECO:0000259" key="4">
    <source>
        <dbReference type="PROSITE" id="PS01124"/>
    </source>
</evidence>
<dbReference type="SUPFAM" id="SSF46689">
    <property type="entry name" value="Homeodomain-like"/>
    <property type="match status" value="1"/>
</dbReference>
<organism evidence="5 6">
    <name type="scientific">Parabacteroides distasonis str. 3776 D15 i</name>
    <dbReference type="NCBI Taxonomy" id="1339342"/>
    <lineage>
        <taxon>Bacteria</taxon>
        <taxon>Pseudomonadati</taxon>
        <taxon>Bacteroidota</taxon>
        <taxon>Bacteroidia</taxon>
        <taxon>Bacteroidales</taxon>
        <taxon>Tannerellaceae</taxon>
        <taxon>Parabacteroides</taxon>
    </lineage>
</organism>
<dbReference type="PROSITE" id="PS01124">
    <property type="entry name" value="HTH_ARAC_FAMILY_2"/>
    <property type="match status" value="1"/>
</dbReference>
<evidence type="ECO:0000313" key="6">
    <source>
        <dbReference type="Proteomes" id="UP000027850"/>
    </source>
</evidence>
<dbReference type="SMART" id="SM00342">
    <property type="entry name" value="HTH_ARAC"/>
    <property type="match status" value="1"/>
</dbReference>
<evidence type="ECO:0000256" key="1">
    <source>
        <dbReference type="ARBA" id="ARBA00023015"/>
    </source>
</evidence>
<dbReference type="GO" id="GO:0043565">
    <property type="term" value="F:sequence-specific DNA binding"/>
    <property type="evidence" value="ECO:0007669"/>
    <property type="project" value="InterPro"/>
</dbReference>
<dbReference type="Proteomes" id="UP000027850">
    <property type="component" value="Unassembled WGS sequence"/>
</dbReference>
<feature type="domain" description="HTH araC/xylS-type" evidence="4">
    <location>
        <begin position="203"/>
        <end position="301"/>
    </location>
</feature>
<comment type="caution">
    <text evidence="5">The sequence shown here is derived from an EMBL/GenBank/DDBJ whole genome shotgun (WGS) entry which is preliminary data.</text>
</comment>
<gene>
    <name evidence="5" type="ORF">M091_0685</name>
</gene>
<keyword evidence="2" id="KW-0238">DNA-binding</keyword>
<proteinExistence type="predicted"/>
<sequence>MNNKYLLIPIFETNYRLDMEKEMLTFDITNDFIVGDRITKETLNKYSKLPHKIKAGLFLLCVEGSVQASINLAKYTINKYDFVTLVPSNFIQFHEISDDARFYFAGFSSEFMTNINFIKSTMSFLPVITEHPIMPLEESVAQLYIDGYRLLIRAQSLSPSYSMVNKNLVIAYLTIFMQGTAELYKNHSHWTNGIRTRTNEIYRKFIQLVVEHYTTEHSVSFYAAQLNLSLPHFCTTIKKAIGLTPLEIISSIITMDAKAQLRSTDLTVKEIAFSLGFNNLSFFNKYFRQHTGMTPQEYRRMKIPSST</sequence>